<protein>
    <submittedName>
        <fullName evidence="1">Uncharacterized protein</fullName>
    </submittedName>
</protein>
<dbReference type="Proteomes" id="UP000758652">
    <property type="component" value="Unassembled WGS sequence"/>
</dbReference>
<gene>
    <name evidence="1" type="ORF">INF30_01900</name>
</gene>
<dbReference type="RefSeq" id="WP_226394054.1">
    <property type="nucleotide sequence ID" value="NZ_JADCKL010000001.1"/>
</dbReference>
<sequence length="62" mass="7231">MERIVIIPALNPDECLRELVERNWELDNQVMTGWCTLGDTDTGTDDDHHHRRGVHDYLLLCV</sequence>
<accession>A0ABR9RGF6</accession>
<comment type="caution">
    <text evidence="1">The sequence shown here is derived from an EMBL/GenBank/DDBJ whole genome shotgun (WGS) entry which is preliminary data.</text>
</comment>
<evidence type="ECO:0000313" key="1">
    <source>
        <dbReference type="EMBL" id="MBE5062026.1"/>
    </source>
</evidence>
<evidence type="ECO:0000313" key="2">
    <source>
        <dbReference type="Proteomes" id="UP000758652"/>
    </source>
</evidence>
<proteinExistence type="predicted"/>
<organism evidence="1 2">
    <name type="scientific">Claveliimonas monacensis</name>
    <dbReference type="NCBI Taxonomy" id="2779351"/>
    <lineage>
        <taxon>Bacteria</taxon>
        <taxon>Bacillati</taxon>
        <taxon>Bacillota</taxon>
        <taxon>Clostridia</taxon>
        <taxon>Lachnospirales</taxon>
        <taxon>Lachnospiraceae</taxon>
        <taxon>Claveliimonas</taxon>
    </lineage>
</organism>
<keyword evidence="2" id="KW-1185">Reference proteome</keyword>
<dbReference type="EMBL" id="JADCKL010000001">
    <property type="protein sequence ID" value="MBE5062026.1"/>
    <property type="molecule type" value="Genomic_DNA"/>
</dbReference>
<reference evidence="1 2" key="1">
    <citation type="submission" date="2020-10" db="EMBL/GenBank/DDBJ databases">
        <title>ChiBAC.</title>
        <authorList>
            <person name="Zenner C."/>
            <person name="Hitch T.C.A."/>
            <person name="Clavel T."/>
        </authorList>
    </citation>
    <scope>NUCLEOTIDE SEQUENCE [LARGE SCALE GENOMIC DNA]</scope>
    <source>
        <strain evidence="1 2">DSM 108991</strain>
    </source>
</reference>
<name>A0ABR9RGF6_9FIRM</name>